<comment type="caution">
    <text evidence="2">The sequence shown here is derived from an EMBL/GenBank/DDBJ whole genome shotgun (WGS) entry which is preliminary data.</text>
</comment>
<evidence type="ECO:0000313" key="2">
    <source>
        <dbReference type="EMBL" id="CAI5715761.1"/>
    </source>
</evidence>
<dbReference type="Pfam" id="PF03457">
    <property type="entry name" value="HA"/>
    <property type="match status" value="1"/>
</dbReference>
<dbReference type="PANTHER" id="PTHR37066:SF1">
    <property type="entry name" value="LNS2_PITP DOMAIN-CONTAINING PROTEIN"/>
    <property type="match status" value="1"/>
</dbReference>
<evidence type="ECO:0000313" key="3">
    <source>
        <dbReference type="Proteomes" id="UP001162031"/>
    </source>
</evidence>
<keyword evidence="3" id="KW-1185">Reference proteome</keyword>
<protein>
    <recommendedName>
        <fullName evidence="1">Helicase-associated domain-containing protein</fullName>
    </recommendedName>
</protein>
<organism evidence="2 3">
    <name type="scientific">Hyaloperonospora brassicae</name>
    <name type="common">Brassica downy mildew</name>
    <name type="synonym">Peronospora brassicae</name>
    <dbReference type="NCBI Taxonomy" id="162125"/>
    <lineage>
        <taxon>Eukaryota</taxon>
        <taxon>Sar</taxon>
        <taxon>Stramenopiles</taxon>
        <taxon>Oomycota</taxon>
        <taxon>Peronosporomycetes</taxon>
        <taxon>Peronosporales</taxon>
        <taxon>Peronosporaceae</taxon>
        <taxon>Hyaloperonospora</taxon>
    </lineage>
</organism>
<evidence type="ECO:0000259" key="1">
    <source>
        <dbReference type="Pfam" id="PF03457"/>
    </source>
</evidence>
<sequence length="448" mass="52545">MRLHVLGCGHRLFSSRRSSYRFALLPAALEAFHRQHDHFVVPFTFQVPQNDPFETRDSLLWPEGTRGMQLGREVRQFVRVLGRDHDTPTLQRVRQQLDAIKFPVVGDWRRFQWEQRTISALTRYKEMEGHLVVPRTFKVPRGDLQWPRATWGLNLGMRVTSLRQHREKLRAYQIQDLDDIEFVWVIADYTWDVLFMPALRHYRQLYGHCDVPQNYVVGSSDRKEDSESWPKRLRGYRLGQSVNCIRSRSAFAAFLERDKLELQQLGFYPTTNDCKWAETILPTLKTYHRVYGNCKIDPYFIVPEEEPWPPSAWNLRLGFTARNIRSRGDYFVQVAQDFKALEEIGFVWNMVAVKWEFTVLPALHTYVQEYGHCKIPASFVVPCNDPWPMKSHGFKLGQFATKPARRERYADFIEIDRMPLEALGFFWSITSDDASSGLPSTVPHITIS</sequence>
<dbReference type="PANTHER" id="PTHR37066">
    <property type="entry name" value="HELICASE-ASSOCIATED"/>
    <property type="match status" value="1"/>
</dbReference>
<accession>A0AAV0T6D2</accession>
<name>A0AAV0T6D2_HYABA</name>
<dbReference type="Proteomes" id="UP001162031">
    <property type="component" value="Unassembled WGS sequence"/>
</dbReference>
<feature type="domain" description="Helicase-associated" evidence="1">
    <location>
        <begin position="111"/>
        <end position="182"/>
    </location>
</feature>
<gene>
    <name evidence="2" type="ORF">HBR001_LOCUS1498</name>
</gene>
<dbReference type="EMBL" id="CANTFL010000146">
    <property type="protein sequence ID" value="CAI5715761.1"/>
    <property type="molecule type" value="Genomic_DNA"/>
</dbReference>
<dbReference type="AlphaFoldDB" id="A0AAV0T6D2"/>
<proteinExistence type="predicted"/>
<reference evidence="2" key="1">
    <citation type="submission" date="2022-12" db="EMBL/GenBank/DDBJ databases">
        <authorList>
            <person name="Webb A."/>
        </authorList>
    </citation>
    <scope>NUCLEOTIDE SEQUENCE</scope>
    <source>
        <strain evidence="2">Hp1</strain>
    </source>
</reference>
<dbReference type="InterPro" id="IPR005114">
    <property type="entry name" value="Helicase_assoc"/>
</dbReference>